<dbReference type="Proteomes" id="UP000185003">
    <property type="component" value="Unassembled WGS sequence"/>
</dbReference>
<protein>
    <recommendedName>
        <fullName evidence="4">DUF4133 domain-containing protein</fullName>
    </recommendedName>
</protein>
<proteinExistence type="predicted"/>
<organism evidence="2 3">
    <name type="scientific">Chitinophaga niabensis</name>
    <dbReference type="NCBI Taxonomy" id="536979"/>
    <lineage>
        <taxon>Bacteria</taxon>
        <taxon>Pseudomonadati</taxon>
        <taxon>Bacteroidota</taxon>
        <taxon>Chitinophagia</taxon>
        <taxon>Chitinophagales</taxon>
        <taxon>Chitinophagaceae</taxon>
        <taxon>Chitinophaga</taxon>
    </lineage>
</organism>
<keyword evidence="1" id="KW-0812">Transmembrane</keyword>
<dbReference type="RefSeq" id="WP_074242705.1">
    <property type="nucleotide sequence ID" value="NZ_FSRA01000002.1"/>
</dbReference>
<dbReference type="OrthoDB" id="1273979at2"/>
<evidence type="ECO:0000313" key="3">
    <source>
        <dbReference type="Proteomes" id="UP000185003"/>
    </source>
</evidence>
<feature type="transmembrane region" description="Helical" evidence="1">
    <location>
        <begin position="24"/>
        <end position="42"/>
    </location>
</feature>
<name>A0A1N6KB64_9BACT</name>
<dbReference type="AlphaFoldDB" id="A0A1N6KB64"/>
<evidence type="ECO:0000256" key="1">
    <source>
        <dbReference type="SAM" id="Phobius"/>
    </source>
</evidence>
<dbReference type="EMBL" id="FSRA01000002">
    <property type="protein sequence ID" value="SIO53802.1"/>
    <property type="molecule type" value="Genomic_DNA"/>
</dbReference>
<evidence type="ECO:0000313" key="2">
    <source>
        <dbReference type="EMBL" id="SIO53802.1"/>
    </source>
</evidence>
<dbReference type="STRING" id="536979.SAMN04488055_5482"/>
<keyword evidence="1" id="KW-1133">Transmembrane helix</keyword>
<sequence>MSTVYQVNKGINRSIEFKGIKAQYIIYLAVGLVTLLLLFTILYVVGVSTYMCMAIIIPTAAIFYTVIQRISKKYGEHGLTNYFSRKRLPSSIQTKTRNIFFQLSEIENEEEKELGRSASNL</sequence>
<feature type="transmembrane region" description="Helical" evidence="1">
    <location>
        <begin position="48"/>
        <end position="67"/>
    </location>
</feature>
<reference evidence="3" key="1">
    <citation type="submission" date="2016-11" db="EMBL/GenBank/DDBJ databases">
        <authorList>
            <person name="Varghese N."/>
            <person name="Submissions S."/>
        </authorList>
    </citation>
    <scope>NUCLEOTIDE SEQUENCE [LARGE SCALE GENOMIC DNA]</scope>
    <source>
        <strain evidence="3">DSM 24787</strain>
    </source>
</reference>
<accession>A0A1N6KB64</accession>
<keyword evidence="1" id="KW-0472">Membrane</keyword>
<keyword evidence="3" id="KW-1185">Reference proteome</keyword>
<dbReference type="InterPro" id="IPR025407">
    <property type="entry name" value="DUF4133"/>
</dbReference>
<gene>
    <name evidence="2" type="ORF">SAMN04488055_5482</name>
</gene>
<evidence type="ECO:0008006" key="4">
    <source>
        <dbReference type="Google" id="ProtNLM"/>
    </source>
</evidence>
<dbReference type="Pfam" id="PF13571">
    <property type="entry name" value="DUF4133"/>
    <property type="match status" value="1"/>
</dbReference>